<evidence type="ECO:0000313" key="4">
    <source>
        <dbReference type="Proteomes" id="UP000778970"/>
    </source>
</evidence>
<keyword evidence="4" id="KW-1185">Reference proteome</keyword>
<evidence type="ECO:0000256" key="1">
    <source>
        <dbReference type="ARBA" id="ARBA00010364"/>
    </source>
</evidence>
<dbReference type="Pfam" id="PF02594">
    <property type="entry name" value="DUF167"/>
    <property type="match status" value="1"/>
</dbReference>
<name>A0A934UZV2_9PROT</name>
<dbReference type="NCBIfam" id="TIGR00251">
    <property type="entry name" value="DUF167 family protein"/>
    <property type="match status" value="1"/>
</dbReference>
<organism evidence="3 4">
    <name type="scientific">Rhodovibrio salinarum</name>
    <dbReference type="NCBI Taxonomy" id="1087"/>
    <lineage>
        <taxon>Bacteria</taxon>
        <taxon>Pseudomonadati</taxon>
        <taxon>Pseudomonadota</taxon>
        <taxon>Alphaproteobacteria</taxon>
        <taxon>Rhodospirillales</taxon>
        <taxon>Rhodovibrionaceae</taxon>
        <taxon>Rhodovibrio</taxon>
    </lineage>
</organism>
<dbReference type="RefSeq" id="WP_027287361.1">
    <property type="nucleotide sequence ID" value="NZ_NRRE01000020.1"/>
</dbReference>
<dbReference type="PANTHER" id="PTHR13420">
    <property type="entry name" value="UPF0235 PROTEIN C15ORF40"/>
    <property type="match status" value="1"/>
</dbReference>
<dbReference type="SUPFAM" id="SSF69786">
    <property type="entry name" value="YggU-like"/>
    <property type="match status" value="1"/>
</dbReference>
<evidence type="ECO:0000313" key="3">
    <source>
        <dbReference type="EMBL" id="MBK1696911.1"/>
    </source>
</evidence>
<reference evidence="3" key="1">
    <citation type="submission" date="2017-08" db="EMBL/GenBank/DDBJ databases">
        <authorList>
            <person name="Imhoff J.F."/>
            <person name="Rahn T."/>
            <person name="Kuenzel S."/>
            <person name="Neulinger S.C."/>
        </authorList>
    </citation>
    <scope>NUCLEOTIDE SEQUENCE</scope>
    <source>
        <strain evidence="3">DSM 9154</strain>
    </source>
</reference>
<dbReference type="InterPro" id="IPR036591">
    <property type="entry name" value="YggU-like_sf"/>
</dbReference>
<dbReference type="PANTHER" id="PTHR13420:SF7">
    <property type="entry name" value="UPF0235 PROTEIN C15ORF40"/>
    <property type="match status" value="1"/>
</dbReference>
<sequence length="111" mass="11496">MADPHPWRVVADGLSVDLQVTPGAKADRVDGIEQQADGAPVLRVRIKAPPADGKANQALIKLLAKRWGLAKSAVTLTAGAGARRKRLHLAGDPDTLAARLAAELPPGGQDG</sequence>
<dbReference type="SMART" id="SM01152">
    <property type="entry name" value="DUF167"/>
    <property type="match status" value="1"/>
</dbReference>
<reference evidence="3" key="2">
    <citation type="journal article" date="2020" name="Microorganisms">
        <title>Osmotic Adaptation and Compatible Solute Biosynthesis of Phototrophic Bacteria as Revealed from Genome Analyses.</title>
        <authorList>
            <person name="Imhoff J.F."/>
            <person name="Rahn T."/>
            <person name="Kunzel S."/>
            <person name="Keller A."/>
            <person name="Neulinger S.C."/>
        </authorList>
    </citation>
    <scope>NUCLEOTIDE SEQUENCE</scope>
    <source>
        <strain evidence="3">DSM 9154</strain>
    </source>
</reference>
<dbReference type="InterPro" id="IPR003746">
    <property type="entry name" value="DUF167"/>
</dbReference>
<gene>
    <name evidence="3" type="ORF">CKO21_06590</name>
</gene>
<comment type="caution">
    <text evidence="3">The sequence shown here is derived from an EMBL/GenBank/DDBJ whole genome shotgun (WGS) entry which is preliminary data.</text>
</comment>
<dbReference type="HAMAP" id="MF_00634">
    <property type="entry name" value="UPF0235"/>
    <property type="match status" value="1"/>
</dbReference>
<proteinExistence type="inferred from homology"/>
<dbReference type="EMBL" id="NRRE01000020">
    <property type="protein sequence ID" value="MBK1696911.1"/>
    <property type="molecule type" value="Genomic_DNA"/>
</dbReference>
<dbReference type="GO" id="GO:0005737">
    <property type="term" value="C:cytoplasm"/>
    <property type="evidence" value="ECO:0007669"/>
    <property type="project" value="TreeGrafter"/>
</dbReference>
<protein>
    <recommendedName>
        <fullName evidence="2">UPF0235 protein CKO21_06590</fullName>
    </recommendedName>
</protein>
<accession>A0A934UZV2</accession>
<comment type="similarity">
    <text evidence="1 2">Belongs to the UPF0235 family.</text>
</comment>
<dbReference type="Proteomes" id="UP000778970">
    <property type="component" value="Unassembled WGS sequence"/>
</dbReference>
<dbReference type="Gene3D" id="3.30.1200.10">
    <property type="entry name" value="YggU-like"/>
    <property type="match status" value="1"/>
</dbReference>
<evidence type="ECO:0000256" key="2">
    <source>
        <dbReference type="HAMAP-Rule" id="MF_00634"/>
    </source>
</evidence>
<dbReference type="AlphaFoldDB" id="A0A934UZV2"/>